<evidence type="ECO:0000313" key="2">
    <source>
        <dbReference type="EMBL" id="MFD1600618.1"/>
    </source>
</evidence>
<proteinExistence type="predicted"/>
<keyword evidence="1" id="KW-1133">Transmembrane helix</keyword>
<evidence type="ECO:0000256" key="1">
    <source>
        <dbReference type="SAM" id="Phobius"/>
    </source>
</evidence>
<name>A0ABD6CR13_9EURY</name>
<keyword evidence="1" id="KW-0472">Membrane</keyword>
<evidence type="ECO:0000313" key="3">
    <source>
        <dbReference type="Proteomes" id="UP001597085"/>
    </source>
</evidence>
<dbReference type="AlphaFoldDB" id="A0ABD6CR13"/>
<organism evidence="2 3">
    <name type="scientific">Halobellus rarus</name>
    <dbReference type="NCBI Taxonomy" id="1126237"/>
    <lineage>
        <taxon>Archaea</taxon>
        <taxon>Methanobacteriati</taxon>
        <taxon>Methanobacteriota</taxon>
        <taxon>Stenosarchaea group</taxon>
        <taxon>Halobacteria</taxon>
        <taxon>Halobacteriales</taxon>
        <taxon>Haloferacaceae</taxon>
        <taxon>Halobellus</taxon>
    </lineage>
</organism>
<comment type="caution">
    <text evidence="2">The sequence shown here is derived from an EMBL/GenBank/DDBJ whole genome shotgun (WGS) entry which is preliminary data.</text>
</comment>
<sequence>MLEGIESWILDLLTDPVGFFSVILTGGLVALYGLQYRTQKAQRELMGIEQEPTVLVDGFRGGTENRGGVESFEIKLSNLGRNPATDLELKVAAGFHGDTPFLGDIETKPLEETAFIQGMEAQSRDEDDREWQKDYGDYLEPQERGAEFVAYDLPVR</sequence>
<keyword evidence="3" id="KW-1185">Reference proteome</keyword>
<gene>
    <name evidence="2" type="ORF">ACFSBX_16890</name>
</gene>
<dbReference type="EMBL" id="JBHUDK010000016">
    <property type="protein sequence ID" value="MFD1600618.1"/>
    <property type="molecule type" value="Genomic_DNA"/>
</dbReference>
<dbReference type="RefSeq" id="WP_390278284.1">
    <property type="nucleotide sequence ID" value="NZ_JBHUDK010000016.1"/>
</dbReference>
<accession>A0ABD6CR13</accession>
<protein>
    <recommendedName>
        <fullName evidence="4">DUF2393 domain-containing protein</fullName>
    </recommendedName>
</protein>
<evidence type="ECO:0008006" key="4">
    <source>
        <dbReference type="Google" id="ProtNLM"/>
    </source>
</evidence>
<feature type="transmembrane region" description="Helical" evidence="1">
    <location>
        <begin position="17"/>
        <end position="34"/>
    </location>
</feature>
<reference evidence="2 3" key="1">
    <citation type="journal article" date="2019" name="Int. J. Syst. Evol. Microbiol.">
        <title>The Global Catalogue of Microorganisms (GCM) 10K type strain sequencing project: providing services to taxonomists for standard genome sequencing and annotation.</title>
        <authorList>
            <consortium name="The Broad Institute Genomics Platform"/>
            <consortium name="The Broad Institute Genome Sequencing Center for Infectious Disease"/>
            <person name="Wu L."/>
            <person name="Ma J."/>
        </authorList>
    </citation>
    <scope>NUCLEOTIDE SEQUENCE [LARGE SCALE GENOMIC DNA]</scope>
    <source>
        <strain evidence="2 3">CGMCC 1.12121</strain>
    </source>
</reference>
<keyword evidence="1" id="KW-0812">Transmembrane</keyword>
<dbReference type="Proteomes" id="UP001597085">
    <property type="component" value="Unassembled WGS sequence"/>
</dbReference>